<reference evidence="10" key="1">
    <citation type="submission" date="2020-08" db="EMBL/GenBank/DDBJ databases">
        <title>Multicomponent nature underlies the extraordinary mechanical properties of spider dragline silk.</title>
        <authorList>
            <person name="Kono N."/>
            <person name="Nakamura H."/>
            <person name="Mori M."/>
            <person name="Yoshida Y."/>
            <person name="Ohtoshi R."/>
            <person name="Malay A.D."/>
            <person name="Moran D.A.P."/>
            <person name="Tomita M."/>
            <person name="Numata K."/>
            <person name="Arakawa K."/>
        </authorList>
    </citation>
    <scope>NUCLEOTIDE SEQUENCE</scope>
</reference>
<dbReference type="EMBL" id="BMAW01129419">
    <property type="protein sequence ID" value="GFU30306.1"/>
    <property type="molecule type" value="Genomic_DNA"/>
</dbReference>
<dbReference type="GO" id="GO:0020037">
    <property type="term" value="F:heme binding"/>
    <property type="evidence" value="ECO:0007669"/>
    <property type="project" value="InterPro"/>
</dbReference>
<evidence type="ECO:0000256" key="2">
    <source>
        <dbReference type="ARBA" id="ARBA00004586"/>
    </source>
</evidence>
<keyword evidence="6 9" id="KW-0408">Iron</keyword>
<sequence length="131" mass="15450">MLLWIKINNIFFPIGGYKVYKDTPCVVLTYFLHRDEDVFPNPEKFDPNRFLPENSVNRHPYSFVPFAAGPRSCIGQRFAMMEQKIMFAHLMRNFSFESLDSRDKVLPACSIFLKPSRTIRIKVRPRFQQSV</sequence>
<proteinExistence type="inferred from homology"/>
<keyword evidence="8" id="KW-0472">Membrane</keyword>
<dbReference type="GO" id="GO:0005789">
    <property type="term" value="C:endoplasmic reticulum membrane"/>
    <property type="evidence" value="ECO:0007669"/>
    <property type="project" value="UniProtKB-SubCell"/>
</dbReference>
<name>A0A8X6UKB8_NEPPI</name>
<dbReference type="PANTHER" id="PTHR24291:SF189">
    <property type="entry name" value="CYTOCHROME P450 4C3-RELATED"/>
    <property type="match status" value="1"/>
</dbReference>
<keyword evidence="5" id="KW-0256">Endoplasmic reticulum</keyword>
<evidence type="ECO:0000313" key="11">
    <source>
        <dbReference type="Proteomes" id="UP000887013"/>
    </source>
</evidence>
<evidence type="ECO:0000256" key="3">
    <source>
        <dbReference type="ARBA" id="ARBA00010617"/>
    </source>
</evidence>
<keyword evidence="11" id="KW-1185">Reference proteome</keyword>
<keyword evidence="4 9" id="KW-0349">Heme</keyword>
<gene>
    <name evidence="10" type="primary">Cyp4v2</name>
    <name evidence="10" type="ORF">NPIL_460581</name>
</gene>
<dbReference type="Gene3D" id="1.10.630.10">
    <property type="entry name" value="Cytochrome P450"/>
    <property type="match status" value="1"/>
</dbReference>
<organism evidence="10 11">
    <name type="scientific">Nephila pilipes</name>
    <name type="common">Giant wood spider</name>
    <name type="synonym">Nephila maculata</name>
    <dbReference type="NCBI Taxonomy" id="299642"/>
    <lineage>
        <taxon>Eukaryota</taxon>
        <taxon>Metazoa</taxon>
        <taxon>Ecdysozoa</taxon>
        <taxon>Arthropoda</taxon>
        <taxon>Chelicerata</taxon>
        <taxon>Arachnida</taxon>
        <taxon>Araneae</taxon>
        <taxon>Araneomorphae</taxon>
        <taxon>Entelegynae</taxon>
        <taxon>Araneoidea</taxon>
        <taxon>Nephilidae</taxon>
        <taxon>Nephila</taxon>
    </lineage>
</organism>
<evidence type="ECO:0000256" key="1">
    <source>
        <dbReference type="ARBA" id="ARBA00001971"/>
    </source>
</evidence>
<dbReference type="InterPro" id="IPR050196">
    <property type="entry name" value="Cytochrome_P450_Monoox"/>
</dbReference>
<keyword evidence="7" id="KW-0503">Monooxygenase</keyword>
<dbReference type="InterPro" id="IPR002401">
    <property type="entry name" value="Cyt_P450_E_grp-I"/>
</dbReference>
<evidence type="ECO:0000256" key="9">
    <source>
        <dbReference type="PIRSR" id="PIRSR602401-1"/>
    </source>
</evidence>
<comment type="similarity">
    <text evidence="3">Belongs to the cytochrome P450 family.</text>
</comment>
<protein>
    <submittedName>
        <fullName evidence="10">Cytochrome P450 4V2</fullName>
    </submittedName>
</protein>
<dbReference type="OrthoDB" id="6433150at2759"/>
<dbReference type="InterPro" id="IPR001128">
    <property type="entry name" value="Cyt_P450"/>
</dbReference>
<dbReference type="InterPro" id="IPR036396">
    <property type="entry name" value="Cyt_P450_sf"/>
</dbReference>
<dbReference type="Pfam" id="PF00067">
    <property type="entry name" value="p450"/>
    <property type="match status" value="1"/>
</dbReference>
<evidence type="ECO:0000256" key="4">
    <source>
        <dbReference type="ARBA" id="ARBA00022617"/>
    </source>
</evidence>
<comment type="cofactor">
    <cofactor evidence="1 9">
        <name>heme</name>
        <dbReference type="ChEBI" id="CHEBI:30413"/>
    </cofactor>
</comment>
<dbReference type="GO" id="GO:0004497">
    <property type="term" value="F:monooxygenase activity"/>
    <property type="evidence" value="ECO:0007669"/>
    <property type="project" value="UniProtKB-KW"/>
</dbReference>
<dbReference type="Proteomes" id="UP000887013">
    <property type="component" value="Unassembled WGS sequence"/>
</dbReference>
<dbReference type="GO" id="GO:0016705">
    <property type="term" value="F:oxidoreductase activity, acting on paired donors, with incorporation or reduction of molecular oxygen"/>
    <property type="evidence" value="ECO:0007669"/>
    <property type="project" value="InterPro"/>
</dbReference>
<evidence type="ECO:0000256" key="8">
    <source>
        <dbReference type="ARBA" id="ARBA00023136"/>
    </source>
</evidence>
<keyword evidence="7" id="KW-0560">Oxidoreductase</keyword>
<evidence type="ECO:0000313" key="10">
    <source>
        <dbReference type="EMBL" id="GFU30306.1"/>
    </source>
</evidence>
<dbReference type="PRINTS" id="PR00463">
    <property type="entry name" value="EP450I"/>
</dbReference>
<evidence type="ECO:0000256" key="7">
    <source>
        <dbReference type="ARBA" id="ARBA00023033"/>
    </source>
</evidence>
<feature type="binding site" description="axial binding residue" evidence="9">
    <location>
        <position position="73"/>
    </location>
    <ligand>
        <name>heme</name>
        <dbReference type="ChEBI" id="CHEBI:30413"/>
    </ligand>
    <ligandPart>
        <name>Fe</name>
        <dbReference type="ChEBI" id="CHEBI:18248"/>
    </ligandPart>
</feature>
<accession>A0A8X6UKB8</accession>
<comment type="caution">
    <text evidence="10">The sequence shown here is derived from an EMBL/GenBank/DDBJ whole genome shotgun (WGS) entry which is preliminary data.</text>
</comment>
<dbReference type="PANTHER" id="PTHR24291">
    <property type="entry name" value="CYTOCHROME P450 FAMILY 4"/>
    <property type="match status" value="1"/>
</dbReference>
<evidence type="ECO:0000256" key="6">
    <source>
        <dbReference type="ARBA" id="ARBA00023004"/>
    </source>
</evidence>
<comment type="subcellular location">
    <subcellularLocation>
        <location evidence="2">Endoplasmic reticulum membrane</location>
    </subcellularLocation>
</comment>
<evidence type="ECO:0000256" key="5">
    <source>
        <dbReference type="ARBA" id="ARBA00022824"/>
    </source>
</evidence>
<dbReference type="SUPFAM" id="SSF48264">
    <property type="entry name" value="Cytochrome P450"/>
    <property type="match status" value="1"/>
</dbReference>
<keyword evidence="9" id="KW-0479">Metal-binding</keyword>
<dbReference type="GO" id="GO:0005506">
    <property type="term" value="F:iron ion binding"/>
    <property type="evidence" value="ECO:0007669"/>
    <property type="project" value="InterPro"/>
</dbReference>
<dbReference type="AlphaFoldDB" id="A0A8X6UKB8"/>